<gene>
    <name evidence="2" type="ORF">WJX68_23630</name>
</gene>
<dbReference type="Pfam" id="PF13349">
    <property type="entry name" value="DUF4097"/>
    <property type="match status" value="1"/>
</dbReference>
<organism evidence="2 3">
    <name type="scientific">Pseudonocardia spirodelae</name>
    <dbReference type="NCBI Taxonomy" id="3133431"/>
    <lineage>
        <taxon>Bacteria</taxon>
        <taxon>Bacillati</taxon>
        <taxon>Actinomycetota</taxon>
        <taxon>Actinomycetes</taxon>
        <taxon>Pseudonocardiales</taxon>
        <taxon>Pseudonocardiaceae</taxon>
        <taxon>Pseudonocardia</taxon>
    </lineage>
</organism>
<protein>
    <submittedName>
        <fullName evidence="2">DUF4097 family beta strand repeat-containing protein</fullName>
    </submittedName>
</protein>
<reference evidence="2 3" key="1">
    <citation type="submission" date="2024-03" db="EMBL/GenBank/DDBJ databases">
        <title>Draft genome sequence of Pseudonocardia sp. DW16-2.</title>
        <authorList>
            <person name="Duangmal K."/>
        </authorList>
    </citation>
    <scope>NUCLEOTIDE SEQUENCE [LARGE SCALE GENOMIC DNA]</scope>
    <source>
        <strain evidence="2 3">DW16-2</strain>
    </source>
</reference>
<evidence type="ECO:0000313" key="2">
    <source>
        <dbReference type="EMBL" id="MEJ8281943.1"/>
    </source>
</evidence>
<proteinExistence type="predicted"/>
<evidence type="ECO:0000313" key="3">
    <source>
        <dbReference type="Proteomes" id="UP001364211"/>
    </source>
</evidence>
<keyword evidence="3" id="KW-1185">Reference proteome</keyword>
<sequence>MPSYETPEPVTATVDLTIGEVRVTASDRTDTVVEVRSSPADRAQADQVRVELTGRELRVTGPQLGLLQKLTPRTPGRSVEVEIALPTGSSLTAGTTYGGITVEGRLAGCTARTRYGDVRLDDSGSAELSTGYGHVRIGGTVSGDATVRSDHGGLTVHRIGGSATLSSKHGVIRADELTGEAELTGTHGVIEVDELGAGARVRTAYGNVRLGRVHRGEVSMTSTHGRLEVGVAEGSAVWLDADTTGRITNTLTPRDDPDGFTDTVTVHARSREGDIVVRRA</sequence>
<dbReference type="RefSeq" id="WP_340294868.1">
    <property type="nucleotide sequence ID" value="NZ_JBBJUP010000025.1"/>
</dbReference>
<evidence type="ECO:0000259" key="1">
    <source>
        <dbReference type="Pfam" id="PF13349"/>
    </source>
</evidence>
<comment type="caution">
    <text evidence="2">The sequence shown here is derived from an EMBL/GenBank/DDBJ whole genome shotgun (WGS) entry which is preliminary data.</text>
</comment>
<dbReference type="InterPro" id="IPR025164">
    <property type="entry name" value="Toastrack_DUF4097"/>
</dbReference>
<dbReference type="Proteomes" id="UP001364211">
    <property type="component" value="Unassembled WGS sequence"/>
</dbReference>
<dbReference type="EMBL" id="JBBJUP010000025">
    <property type="protein sequence ID" value="MEJ8281943.1"/>
    <property type="molecule type" value="Genomic_DNA"/>
</dbReference>
<accession>A0ABU8TE79</accession>
<feature type="domain" description="DUF4097" evidence="1">
    <location>
        <begin position="20"/>
        <end position="212"/>
    </location>
</feature>
<name>A0ABU8TE79_9PSEU</name>